<protein>
    <submittedName>
        <fullName evidence="2">Uncharacterized protein</fullName>
    </submittedName>
</protein>
<evidence type="ECO:0000313" key="2">
    <source>
        <dbReference type="EMBL" id="BAE85344.1"/>
    </source>
</evidence>
<sequence>MEGYLLRAYILTCSPLQSYILFLDGVKQALILQLAVKRHFKQCRHIIDLCFTVFKKHLQAVVFQSFNFLWPWHHMNLSLCIITLLYTLFYHKTDTKLMQKITVLLLSVR</sequence>
<name>Q24RJ8_DESHY</name>
<dbReference type="AlphaFoldDB" id="Q24RJ8"/>
<proteinExistence type="predicted"/>
<feature type="transmembrane region" description="Helical" evidence="1">
    <location>
        <begin position="72"/>
        <end position="90"/>
    </location>
</feature>
<accession>Q24RJ8</accession>
<keyword evidence="3" id="KW-1185">Reference proteome</keyword>
<keyword evidence="1" id="KW-0812">Transmembrane</keyword>
<keyword evidence="1" id="KW-1133">Transmembrane helix</keyword>
<organism evidence="2 3">
    <name type="scientific">Desulfitobacterium hafniense (strain Y51)</name>
    <dbReference type="NCBI Taxonomy" id="138119"/>
    <lineage>
        <taxon>Bacteria</taxon>
        <taxon>Bacillati</taxon>
        <taxon>Bacillota</taxon>
        <taxon>Clostridia</taxon>
        <taxon>Eubacteriales</taxon>
        <taxon>Desulfitobacteriaceae</taxon>
        <taxon>Desulfitobacterium</taxon>
    </lineage>
</organism>
<keyword evidence="1" id="KW-0472">Membrane</keyword>
<gene>
    <name evidence="2" type="ordered locus">DSY3555</name>
</gene>
<reference evidence="2 3" key="1">
    <citation type="journal article" date="2006" name="J. Bacteriol.">
        <title>Complete genome sequence of the dehalorespiring bacterium Desulfitobacterium hafniense Y51 and comparison with Dehalococcoides ethenogenes 195.</title>
        <authorList>
            <person name="Nonaka H."/>
            <person name="Keresztes G."/>
            <person name="Shinoda Y."/>
            <person name="Ikenaga Y."/>
            <person name="Abe M."/>
            <person name="Naito K."/>
            <person name="Inatomi K."/>
            <person name="Furukawa K."/>
            <person name="Inui M."/>
            <person name="Yukawa H."/>
        </authorList>
    </citation>
    <scope>NUCLEOTIDE SEQUENCE [LARGE SCALE GENOMIC DNA]</scope>
    <source>
        <strain evidence="2 3">Y51</strain>
    </source>
</reference>
<evidence type="ECO:0000256" key="1">
    <source>
        <dbReference type="SAM" id="Phobius"/>
    </source>
</evidence>
<dbReference type="KEGG" id="dsy:DSY3555"/>
<dbReference type="Proteomes" id="UP000001946">
    <property type="component" value="Chromosome"/>
</dbReference>
<dbReference type="EMBL" id="AP008230">
    <property type="protein sequence ID" value="BAE85344.1"/>
    <property type="molecule type" value="Genomic_DNA"/>
</dbReference>
<dbReference type="HOGENOM" id="CLU_2179585_0_0_9"/>
<evidence type="ECO:0000313" key="3">
    <source>
        <dbReference type="Proteomes" id="UP000001946"/>
    </source>
</evidence>